<protein>
    <submittedName>
        <fullName evidence="1">Uncharacterized protein</fullName>
    </submittedName>
</protein>
<proteinExistence type="predicted"/>
<reference evidence="1 2" key="1">
    <citation type="submission" date="2018-10" db="EMBL/GenBank/DDBJ databases">
        <title>Genomic Encyclopedia of Archaeal and Bacterial Type Strains, Phase II (KMG-II): from individual species to whole genera.</title>
        <authorList>
            <person name="Goeker M."/>
        </authorList>
    </citation>
    <scope>NUCLEOTIDE SEQUENCE [LARGE SCALE GENOMIC DNA]</scope>
    <source>
        <strain evidence="1 2">DSM 43383</strain>
    </source>
</reference>
<organism evidence="1 2">
    <name type="scientific">Actinomadura pelletieri DSM 43383</name>
    <dbReference type="NCBI Taxonomy" id="1120940"/>
    <lineage>
        <taxon>Bacteria</taxon>
        <taxon>Bacillati</taxon>
        <taxon>Actinomycetota</taxon>
        <taxon>Actinomycetes</taxon>
        <taxon>Streptosporangiales</taxon>
        <taxon>Thermomonosporaceae</taxon>
        <taxon>Actinomadura</taxon>
    </lineage>
</organism>
<gene>
    <name evidence="1" type="ORF">BZB76_1739</name>
</gene>
<dbReference type="RefSeq" id="WP_121433746.1">
    <property type="nucleotide sequence ID" value="NZ_RBWU01000002.1"/>
</dbReference>
<dbReference type="AlphaFoldDB" id="A0A495QS95"/>
<dbReference type="EMBL" id="RBWU01000002">
    <property type="protein sequence ID" value="RKS76384.1"/>
    <property type="molecule type" value="Genomic_DNA"/>
</dbReference>
<dbReference type="OrthoDB" id="5328543at2"/>
<evidence type="ECO:0000313" key="2">
    <source>
        <dbReference type="Proteomes" id="UP000274601"/>
    </source>
</evidence>
<sequence length="158" mass="17432">MTIAPEITAKAVKDPRELVKPEIFGLLVEDIVRYNHVTRAYAERLMGQALVFLKAHADLIQAAAKDPANWVRIVPSIPVDEGWHAFLKRTKPYYEFGMEHAGAYLHHVPVVDADILSGAALERTVPILRATGYFVDMEFWEAGAGAGCCPPECSTIAD</sequence>
<dbReference type="Proteomes" id="UP000274601">
    <property type="component" value="Unassembled WGS sequence"/>
</dbReference>
<comment type="caution">
    <text evidence="1">The sequence shown here is derived from an EMBL/GenBank/DDBJ whole genome shotgun (WGS) entry which is preliminary data.</text>
</comment>
<evidence type="ECO:0000313" key="1">
    <source>
        <dbReference type="EMBL" id="RKS76384.1"/>
    </source>
</evidence>
<name>A0A495QS95_9ACTN</name>
<accession>A0A495QS95</accession>
<keyword evidence="2" id="KW-1185">Reference proteome</keyword>